<dbReference type="PANTHER" id="PTHR11608">
    <property type="entry name" value="BIFUNCTIONAL PROTEIN PYRR"/>
    <property type="match status" value="1"/>
</dbReference>
<evidence type="ECO:0000256" key="2">
    <source>
        <dbReference type="ARBA" id="ARBA00023015"/>
    </source>
</evidence>
<comment type="function">
    <text evidence="4">Regulates the transcription of the pyrimidine nucleotide (pyr) operon in response to exogenous pyrimidines.</text>
</comment>
<dbReference type="NCBIfam" id="NF003549">
    <property type="entry name" value="PRK05205.1-5"/>
    <property type="match status" value="1"/>
</dbReference>
<dbReference type="CDD" id="cd06223">
    <property type="entry name" value="PRTases_typeI"/>
    <property type="match status" value="1"/>
</dbReference>
<comment type="caution">
    <text evidence="6">The sequence shown here is derived from an EMBL/GenBank/DDBJ whole genome shotgun (WGS) entry which is preliminary data.</text>
</comment>
<evidence type="ECO:0000313" key="6">
    <source>
        <dbReference type="EMBL" id="HHS53153.1"/>
    </source>
</evidence>
<feature type="domain" description="Phosphoribosyltransferase" evidence="5">
    <location>
        <begin position="11"/>
        <end position="149"/>
    </location>
</feature>
<protein>
    <recommendedName>
        <fullName evidence="4">Bifunctional protein PyrR</fullName>
    </recommendedName>
    <domain>
        <recommendedName>
            <fullName evidence="4">Pyrimidine operon regulatory protein</fullName>
        </recommendedName>
    </domain>
    <domain>
        <recommendedName>
            <fullName evidence="4">Uracil phosphoribosyltransferase</fullName>
            <shortName evidence="4">UPRTase</shortName>
            <ecNumber evidence="4">2.4.2.9</ecNumber>
        </recommendedName>
    </domain>
</protein>
<dbReference type="SUPFAM" id="SSF53271">
    <property type="entry name" value="PRTase-like"/>
    <property type="match status" value="1"/>
</dbReference>
<dbReference type="InterPro" id="IPR050137">
    <property type="entry name" value="PyrR_bifunctional"/>
</dbReference>
<evidence type="ECO:0000256" key="3">
    <source>
        <dbReference type="ARBA" id="ARBA00023163"/>
    </source>
</evidence>
<dbReference type="InterPro" id="IPR000836">
    <property type="entry name" value="PRTase_dom"/>
</dbReference>
<comment type="function">
    <text evidence="4">Also displays a weak uracil phosphoribosyltransferase activity which is not physiologically significant.</text>
</comment>
<dbReference type="AlphaFoldDB" id="A0A7C6AAY3"/>
<proteinExistence type="inferred from homology"/>
<dbReference type="GO" id="GO:0004845">
    <property type="term" value="F:uracil phosphoribosyltransferase activity"/>
    <property type="evidence" value="ECO:0007669"/>
    <property type="project" value="UniProtKB-UniRule"/>
</dbReference>
<dbReference type="HAMAP" id="MF_01219">
    <property type="entry name" value="PyrR"/>
    <property type="match status" value="1"/>
</dbReference>
<dbReference type="InterPro" id="IPR023050">
    <property type="entry name" value="PyrR"/>
</dbReference>
<keyword evidence="4 6" id="KW-0328">Glycosyltransferase</keyword>
<evidence type="ECO:0000259" key="5">
    <source>
        <dbReference type="Pfam" id="PF00156"/>
    </source>
</evidence>
<dbReference type="Gene3D" id="3.40.50.2020">
    <property type="match status" value="1"/>
</dbReference>
<reference evidence="6" key="1">
    <citation type="journal article" date="2020" name="mSystems">
        <title>Genome- and Community-Level Interaction Insights into Carbon Utilization and Element Cycling Functions of Hydrothermarchaeota in Hydrothermal Sediment.</title>
        <authorList>
            <person name="Zhou Z."/>
            <person name="Liu Y."/>
            <person name="Xu W."/>
            <person name="Pan J."/>
            <person name="Luo Z.H."/>
            <person name="Li M."/>
        </authorList>
    </citation>
    <scope>NUCLEOTIDE SEQUENCE [LARGE SCALE GENOMIC DNA]</scope>
    <source>
        <strain evidence="6">SpSt-876</strain>
    </source>
</reference>
<dbReference type="Pfam" id="PF00156">
    <property type="entry name" value="Pribosyltran"/>
    <property type="match status" value="1"/>
</dbReference>
<keyword evidence="3 4" id="KW-0804">Transcription</keyword>
<comment type="similarity">
    <text evidence="1 4">Belongs to the purine/pyrimidine phosphoribosyltransferase family. PyrR subfamily.</text>
</comment>
<dbReference type="NCBIfam" id="NF003545">
    <property type="entry name" value="PRK05205.1-1"/>
    <property type="match status" value="1"/>
</dbReference>
<feature type="short sequence motif" description="PRPP-binding" evidence="4">
    <location>
        <begin position="96"/>
        <end position="108"/>
    </location>
</feature>
<gene>
    <name evidence="4 6" type="primary">pyrR</name>
    <name evidence="6" type="ORF">ENW73_09950</name>
</gene>
<accession>A0A7C6AAY3</accession>
<name>A0A7C6AAY3_UNCW3</name>
<keyword evidence="2 4" id="KW-0805">Transcription regulation</keyword>
<sequence>MPRVVMKGAAIKRALVRIATEIKKRNKSIEDLVLIGIKRRGQTLAQRLAKILADGKKSIPVGAIDITLYRDDLQLIAETPIVRGSEINFDINNKVVILVDDVLFTGRTVRAALTEILDFGRPKSIQLAVLVDRGHRELPIAADYIGKRIKTEKTDLVDIFVFEEDGKEGVFVSKCPNQTKRDEI</sequence>
<evidence type="ECO:0000256" key="4">
    <source>
        <dbReference type="HAMAP-Rule" id="MF_01219"/>
    </source>
</evidence>
<keyword evidence="4 6" id="KW-0808">Transferase</keyword>
<dbReference type="EC" id="2.4.2.9" evidence="4"/>
<evidence type="ECO:0000256" key="1">
    <source>
        <dbReference type="ARBA" id="ARBA00005565"/>
    </source>
</evidence>
<dbReference type="EMBL" id="DTLI01000238">
    <property type="protein sequence ID" value="HHS53153.1"/>
    <property type="molecule type" value="Genomic_DNA"/>
</dbReference>
<dbReference type="FunFam" id="3.40.50.2020:FF:000020">
    <property type="entry name" value="Bifunctional protein PyrR"/>
    <property type="match status" value="1"/>
</dbReference>
<comment type="catalytic activity">
    <reaction evidence="4">
        <text>UMP + diphosphate = 5-phospho-alpha-D-ribose 1-diphosphate + uracil</text>
        <dbReference type="Rhea" id="RHEA:13017"/>
        <dbReference type="ChEBI" id="CHEBI:17568"/>
        <dbReference type="ChEBI" id="CHEBI:33019"/>
        <dbReference type="ChEBI" id="CHEBI:57865"/>
        <dbReference type="ChEBI" id="CHEBI:58017"/>
        <dbReference type="EC" id="2.4.2.9"/>
    </reaction>
</comment>
<organism evidence="6">
    <name type="scientific">candidate division WOR-3 bacterium</name>
    <dbReference type="NCBI Taxonomy" id="2052148"/>
    <lineage>
        <taxon>Bacteria</taxon>
        <taxon>Bacteria division WOR-3</taxon>
    </lineage>
</organism>
<dbReference type="PANTHER" id="PTHR11608:SF0">
    <property type="entry name" value="BIFUNCTIONAL PROTEIN PYRR"/>
    <property type="match status" value="1"/>
</dbReference>
<dbReference type="InterPro" id="IPR029057">
    <property type="entry name" value="PRTase-like"/>
</dbReference>
<dbReference type="GO" id="GO:0006355">
    <property type="term" value="P:regulation of DNA-templated transcription"/>
    <property type="evidence" value="ECO:0007669"/>
    <property type="project" value="UniProtKB-UniRule"/>
</dbReference>